<dbReference type="STRING" id="37003.ENSKMAP00000010008"/>
<evidence type="ECO:0000256" key="3">
    <source>
        <dbReference type="SAM" id="MobiDB-lite"/>
    </source>
</evidence>
<dbReference type="RefSeq" id="XP_017294904.1">
    <property type="nucleotide sequence ID" value="XM_017439415.3"/>
</dbReference>
<protein>
    <submittedName>
        <fullName evidence="5">Uncharacterized LOC108249798</fullName>
    </submittedName>
</protein>
<dbReference type="InterPro" id="IPR000569">
    <property type="entry name" value="HECT_dom"/>
</dbReference>
<dbReference type="InterPro" id="IPR035983">
    <property type="entry name" value="Hect_E3_ubiquitin_ligase"/>
</dbReference>
<name>A0A3Q3A1C3_KRYMA</name>
<dbReference type="OrthoDB" id="2384350at2759"/>
<feature type="region of interest" description="Disordered" evidence="3">
    <location>
        <begin position="39"/>
        <end position="83"/>
    </location>
</feature>
<dbReference type="AlphaFoldDB" id="A0A3Q3A1C3"/>
<keyword evidence="6" id="KW-1185">Reference proteome</keyword>
<accession>A0A3Q3A1C3</accession>
<dbReference type="OMA" id="ASTCALE"/>
<dbReference type="Pfam" id="PF00632">
    <property type="entry name" value="HECT"/>
    <property type="match status" value="1"/>
</dbReference>
<proteinExistence type="predicted"/>
<evidence type="ECO:0000259" key="4">
    <source>
        <dbReference type="Pfam" id="PF00632"/>
    </source>
</evidence>
<evidence type="ECO:0000313" key="6">
    <source>
        <dbReference type="Proteomes" id="UP000264800"/>
    </source>
</evidence>
<evidence type="ECO:0000256" key="1">
    <source>
        <dbReference type="ARBA" id="ARBA00022679"/>
    </source>
</evidence>
<dbReference type="GeneID" id="108249798"/>
<keyword evidence="2" id="KW-0833">Ubl conjugation pathway</keyword>
<dbReference type="GeneTree" id="ENSGT00950000182865"/>
<sequence>MRLGENKAVLLVITEHIEMKLFSSEEQCVTVTTQERLEQSKYQQRSRHLEHPLASDSEEDEELQVQIQPRQPKPDPSVQEEPHHCTHITDLTEDLHVEMESFPPFRLADIELLEIKSTDSSILTSQSLDKTSQVRWKKVNPPKLGLVVKDVICLTRELYMAQLEGQISPQSQQHSALSAMELSARITVDSSWSAAQMENRLVSLFHKQFNEKTGQRFSFTYLQSVPGSRVLFVPTPPEEGWTGEQVLRICGHGALYILSHHGSLQEEFESLASEKAMMKRVDICSENSKEDKSQLVKQICGTPEKLTLDLDTILRLFRVENVAEGVKTHITVRRKDVLCSVLKEVKKPGFCFRSAPIISFDEEEPGSSEEALGEFFRTTLLELQQSFVFEGRPGSLFLTHNLTALEGRKYYEAGVLIGWSLTHGGPGPCLHPALYQLMCCQNPSLKNFSWRDIVDPEAQVRLQELHSCSDAKQLSPGLCDWVSHCGIPGIHSACSNEIPALYACLVKHWIYHRVASMISQFTEGLNSCGGLWDLVKLHWEMFLPVMTGKAQRPLTLEEFRELFTFCYSHPDSELRAGEEATVTHWETVLTFVSDGRTDFSFEDLLIFITGADHPPPLGFPKLISLQFYTQDTNSSNIKLPHTYAGSLELFLPRGVEEALELLMLLNRALQKAMDLQTDKH</sequence>
<dbReference type="Ensembl" id="ENSKMAT00000010169.1">
    <property type="protein sequence ID" value="ENSKMAP00000010008.1"/>
    <property type="gene ID" value="ENSKMAG00000007516.1"/>
</dbReference>
<organism evidence="5 6">
    <name type="scientific">Kryptolebias marmoratus</name>
    <name type="common">Mangrove killifish</name>
    <name type="synonym">Rivulus marmoratus</name>
    <dbReference type="NCBI Taxonomy" id="37003"/>
    <lineage>
        <taxon>Eukaryota</taxon>
        <taxon>Metazoa</taxon>
        <taxon>Chordata</taxon>
        <taxon>Craniata</taxon>
        <taxon>Vertebrata</taxon>
        <taxon>Euteleostomi</taxon>
        <taxon>Actinopterygii</taxon>
        <taxon>Neopterygii</taxon>
        <taxon>Teleostei</taxon>
        <taxon>Neoteleostei</taxon>
        <taxon>Acanthomorphata</taxon>
        <taxon>Ovalentaria</taxon>
        <taxon>Atherinomorphae</taxon>
        <taxon>Cyprinodontiformes</taxon>
        <taxon>Rivulidae</taxon>
        <taxon>Kryptolebias</taxon>
    </lineage>
</organism>
<reference evidence="5" key="2">
    <citation type="submission" date="2025-09" db="UniProtKB">
        <authorList>
            <consortium name="Ensembl"/>
        </authorList>
    </citation>
    <scope>IDENTIFICATION</scope>
</reference>
<keyword evidence="1" id="KW-0808">Transferase</keyword>
<evidence type="ECO:0000313" key="5">
    <source>
        <dbReference type="Ensembl" id="ENSKMAP00000010008.1"/>
    </source>
</evidence>
<reference evidence="5" key="1">
    <citation type="submission" date="2025-08" db="UniProtKB">
        <authorList>
            <consortium name="Ensembl"/>
        </authorList>
    </citation>
    <scope>IDENTIFICATION</scope>
</reference>
<feature type="domain" description="HECT" evidence="4">
    <location>
        <begin position="410"/>
        <end position="642"/>
    </location>
</feature>
<dbReference type="Proteomes" id="UP000264800">
    <property type="component" value="Unplaced"/>
</dbReference>
<evidence type="ECO:0000256" key="2">
    <source>
        <dbReference type="ARBA" id="ARBA00022786"/>
    </source>
</evidence>
<dbReference type="KEGG" id="kmr:108249798"/>
<dbReference type="GO" id="GO:0004842">
    <property type="term" value="F:ubiquitin-protein transferase activity"/>
    <property type="evidence" value="ECO:0007669"/>
    <property type="project" value="InterPro"/>
</dbReference>
<dbReference type="SUPFAM" id="SSF56204">
    <property type="entry name" value="Hect, E3 ligase catalytic domain"/>
    <property type="match status" value="1"/>
</dbReference>